<keyword evidence="1" id="KW-0472">Membrane</keyword>
<keyword evidence="1" id="KW-1133">Transmembrane helix</keyword>
<dbReference type="PANTHER" id="PTHR34219">
    <property type="entry name" value="IRON-REGULATED INNER MEMBRANE PROTEIN-RELATED"/>
    <property type="match status" value="1"/>
</dbReference>
<dbReference type="PANTHER" id="PTHR34219:SF4">
    <property type="entry name" value="PEPSY DOMAIN-CONTAINING PROTEIN"/>
    <property type="match status" value="1"/>
</dbReference>
<accession>A0A1Y1SEA0</accession>
<evidence type="ECO:0000313" key="3">
    <source>
        <dbReference type="Proteomes" id="UP000192342"/>
    </source>
</evidence>
<proteinExistence type="predicted"/>
<evidence type="ECO:0000256" key="1">
    <source>
        <dbReference type="SAM" id="Phobius"/>
    </source>
</evidence>
<gene>
    <name evidence="2" type="ORF">ATO7_09772</name>
</gene>
<dbReference type="STRING" id="1317117.ATO7_09772"/>
<evidence type="ECO:0000313" key="2">
    <source>
        <dbReference type="EMBL" id="ORE87320.1"/>
    </source>
</evidence>
<feature type="transmembrane region" description="Helical" evidence="1">
    <location>
        <begin position="491"/>
        <end position="512"/>
    </location>
</feature>
<dbReference type="Proteomes" id="UP000192342">
    <property type="component" value="Unassembled WGS sequence"/>
</dbReference>
<organism evidence="2 3">
    <name type="scientific">Oceanococcus atlanticus</name>
    <dbReference type="NCBI Taxonomy" id="1317117"/>
    <lineage>
        <taxon>Bacteria</taxon>
        <taxon>Pseudomonadati</taxon>
        <taxon>Pseudomonadota</taxon>
        <taxon>Gammaproteobacteria</taxon>
        <taxon>Chromatiales</taxon>
        <taxon>Oceanococcaceae</taxon>
        <taxon>Oceanococcus</taxon>
    </lineage>
</organism>
<keyword evidence="3" id="KW-1185">Reference proteome</keyword>
<dbReference type="Pfam" id="PF03929">
    <property type="entry name" value="PepSY_TM"/>
    <property type="match status" value="1"/>
</dbReference>
<dbReference type="AlphaFoldDB" id="A0A1Y1SEA0"/>
<protein>
    <submittedName>
        <fullName evidence="2">Putative iron-regulated membrane protein</fullName>
    </submittedName>
</protein>
<sequence length="539" mass="60070">MSSVDERGFRGGFRQSMAWLHTWTGLLVGWLLFAIFLTGTLSFYRDEISVWMQPELHASRADAHTPQRALDQLAILAPAASSWSVDLPGERNPGVRLSWRDPDASSGRRGTSRAWMDAGSGALLSVRETRGGDFLYRFHFELYALERGVARWIVGFATMFMLIAIVTGVVTHKKIFKDFFTFRPGKGQRSWLDAHNATAVLALPFHFMITYSGLLLLMYQLMPWGIQAVYPQEGVRGYVSELRGSRGAGQPEIAIDEGADGSYALAPVTPMLAYAANLWPGVPVSRISVERPHGPAPVVELRAAWGHSIFNRGATESLRFSGRDGQLLSHEEPENTDVVRGLYNSFTALHLLRFAGPWLRGLFFVAGLMGTIMVASGLLLWVSKREPQRKKLGSTPRGHRLVEVLNVAAVSGMVMAIAGYFWANRMLGVELTARSLWEIRLFFIVWLLALLHAALRSYRRAWLEQWTICAVMYAALPLSYLPYWFANGLPAWPVVAVAMVLLCSAMVSALVARKLSRPALASHRRSKRVTRARALEQQA</sequence>
<feature type="transmembrane region" description="Helical" evidence="1">
    <location>
        <begin position="191"/>
        <end position="214"/>
    </location>
</feature>
<feature type="transmembrane region" description="Helical" evidence="1">
    <location>
        <begin position="404"/>
        <end position="423"/>
    </location>
</feature>
<comment type="caution">
    <text evidence="2">The sequence shown here is derived from an EMBL/GenBank/DDBJ whole genome shotgun (WGS) entry which is preliminary data.</text>
</comment>
<feature type="transmembrane region" description="Helical" evidence="1">
    <location>
        <begin position="20"/>
        <end position="44"/>
    </location>
</feature>
<keyword evidence="1" id="KW-0812">Transmembrane</keyword>
<dbReference type="OrthoDB" id="9776609at2"/>
<feature type="transmembrane region" description="Helical" evidence="1">
    <location>
        <begin position="361"/>
        <end position="383"/>
    </location>
</feature>
<dbReference type="InterPro" id="IPR005625">
    <property type="entry name" value="PepSY-ass_TM"/>
</dbReference>
<dbReference type="RefSeq" id="WP_083561567.1">
    <property type="nucleotide sequence ID" value="NZ_AQQV01000002.1"/>
</dbReference>
<reference evidence="2 3" key="1">
    <citation type="submission" date="2013-04" db="EMBL/GenBank/DDBJ databases">
        <title>Oceanococcus atlanticus 22II-S10r2 Genome Sequencing.</title>
        <authorList>
            <person name="Lai Q."/>
            <person name="Li G."/>
            <person name="Shao Z."/>
        </authorList>
    </citation>
    <scope>NUCLEOTIDE SEQUENCE [LARGE SCALE GENOMIC DNA]</scope>
    <source>
        <strain evidence="2 3">22II-S10r2</strain>
    </source>
</reference>
<feature type="transmembrane region" description="Helical" evidence="1">
    <location>
        <begin position="435"/>
        <end position="454"/>
    </location>
</feature>
<feature type="transmembrane region" description="Helical" evidence="1">
    <location>
        <begin position="149"/>
        <end position="170"/>
    </location>
</feature>
<feature type="transmembrane region" description="Helical" evidence="1">
    <location>
        <begin position="466"/>
        <end position="485"/>
    </location>
</feature>
<name>A0A1Y1SEA0_9GAMM</name>
<dbReference type="EMBL" id="AQQV01000002">
    <property type="protein sequence ID" value="ORE87320.1"/>
    <property type="molecule type" value="Genomic_DNA"/>
</dbReference>